<evidence type="ECO:0000259" key="1">
    <source>
        <dbReference type="PROSITE" id="PS50853"/>
    </source>
</evidence>
<evidence type="ECO:0000313" key="2">
    <source>
        <dbReference type="EMBL" id="TGM72209.1"/>
    </source>
</evidence>
<organism evidence="2 3">
    <name type="scientific">Leptospira mtsangambouensis</name>
    <dbReference type="NCBI Taxonomy" id="2484912"/>
    <lineage>
        <taxon>Bacteria</taxon>
        <taxon>Pseudomonadati</taxon>
        <taxon>Spirochaetota</taxon>
        <taxon>Spirochaetia</taxon>
        <taxon>Leptospirales</taxon>
        <taxon>Leptospiraceae</taxon>
        <taxon>Leptospira</taxon>
    </lineage>
</organism>
<comment type="caution">
    <text evidence="2">The sequence shown here is derived from an EMBL/GenBank/DDBJ whole genome shotgun (WGS) entry which is preliminary data.</text>
</comment>
<dbReference type="RefSeq" id="WP_135695208.1">
    <property type="nucleotide sequence ID" value="NZ_RQHK01000017.1"/>
</dbReference>
<keyword evidence="3" id="KW-1185">Reference proteome</keyword>
<dbReference type="SMART" id="SM00060">
    <property type="entry name" value="FN3"/>
    <property type="match status" value="1"/>
</dbReference>
<dbReference type="SUPFAM" id="SSF49265">
    <property type="entry name" value="Fibronectin type III"/>
    <property type="match status" value="1"/>
</dbReference>
<dbReference type="InterPro" id="IPR036116">
    <property type="entry name" value="FN3_sf"/>
</dbReference>
<dbReference type="Pfam" id="PF00041">
    <property type="entry name" value="fn3"/>
    <property type="match status" value="1"/>
</dbReference>
<dbReference type="Proteomes" id="UP000297940">
    <property type="component" value="Unassembled WGS sequence"/>
</dbReference>
<name>A0ABY2NUJ7_9LEPT</name>
<dbReference type="InterPro" id="IPR003961">
    <property type="entry name" value="FN3_dom"/>
</dbReference>
<sequence>MRIEKQTFLLAFLILFTHNCVLFLPNGGGEAGFNPFTFLLGLVGGNPASSQNLTPGATIDLSGDGKTDGTFVDSDGDGVSDGINLTGGTTPNLILIDTNGDGIPDAVDSNGDGLPDYYISPNPPGFLTTGPGGTGNPVVVIVDANGNPLGFDTDGDGTPNDTAIVTILGDTTPPTITSSLLTGTFSTTQTTTLTCSDNKAPGSIVYTLDASTPSFSPKHGTIIAKSSKAVSLSTEGSHTLQAICRDLAGNLSAPINIVYTIDTKIPALTIVSQSATAISSSAGAISSSTATWRSDRSGSFTIREGSSCDSGTIATTGSATANVDQGFLRSHTHFTSEGIKIYRICVTASNGLTGFVSVSLQRDDAAPVVTASPGAGSYGEATSVSLSCSDTGGSGCEQVAYAVQAGSAPSIPAIQGTTGTVSSGTLYASAIAMTDGAVTYMKFVARDKAGNVSSVNSQNYTVDTQVATITVNSHTAAINGSSYLSLSWQSSKAGAYQIRLGGSSCANGTALTNTGSNANVSGNVAATTDITSTIANSHFTEGDNTIRICVANLIGSFGSTSRTTNKDSTAPVVTMASPSGSGPFASGTQLQLSCSDTGGSGCDKIIYTLNGTEPTFDGSGAVTNGTVYSSPVALANGSNQVKYLARDVAGNISSGGNQSFDIVGPPDAPAFVEAQAGGTSAVVQWWHVTGATSYTVYYSTSPGVTTASTSFGPVTDPYVTITGLAGGTLYYFRVVASNAAGTSGVSLLEAGALTTAAPPGTSLIGNRIDVSAGQIIYEDYFPSMTIDDVNQKLYVSTLISNDEIRLIRCELNGTDCTFTVLSKVIPNSHFWSMRTRVVVDPINKKVLVVNNLGLQPGLFVCELNLSDCNFQDISVGQGYNSASLNSIKAIIDPINNKLLVIARNSTQNSLGLFRCDLSGINCIYRIITGSVYNSYNSLIIDNKNNKLLVVLPYDGLRYYLFRCNLDGTNCTNRNISTNLGTDSGYYPSISIDYVDSKLLVATADSGNSGKLNFTNCNLDGLSCSHSDISTQTGQGTHSGRTPILNIDYHNRKILIVTKNQANNYKPSLFRCDMDGKNCSHTDLFNFLGNESNVDAVLPASEPAAILDPKNGKLLVLSFSTFGGRKHSLLIW</sequence>
<reference evidence="3" key="1">
    <citation type="journal article" date="2019" name="PLoS Negl. Trop. Dis.">
        <title>Revisiting the worldwide diversity of Leptospira species in the environment.</title>
        <authorList>
            <person name="Vincent A.T."/>
            <person name="Schiettekatte O."/>
            <person name="Bourhy P."/>
            <person name="Veyrier F.J."/>
            <person name="Picardeau M."/>
        </authorList>
    </citation>
    <scope>NUCLEOTIDE SEQUENCE [LARGE SCALE GENOMIC DNA]</scope>
    <source>
        <strain evidence="3">201601298</strain>
    </source>
</reference>
<dbReference type="SUPFAM" id="SSF82171">
    <property type="entry name" value="DPP6 N-terminal domain-like"/>
    <property type="match status" value="1"/>
</dbReference>
<feature type="domain" description="Fibronectin type-III" evidence="1">
    <location>
        <begin position="665"/>
        <end position="758"/>
    </location>
</feature>
<dbReference type="InterPro" id="IPR059177">
    <property type="entry name" value="GH29D-like_dom"/>
</dbReference>
<accession>A0ABY2NUJ7</accession>
<evidence type="ECO:0000313" key="3">
    <source>
        <dbReference type="Proteomes" id="UP000297940"/>
    </source>
</evidence>
<dbReference type="InterPro" id="IPR028974">
    <property type="entry name" value="TSP_type-3_rpt"/>
</dbReference>
<dbReference type="PROSITE" id="PS50853">
    <property type="entry name" value="FN3"/>
    <property type="match status" value="1"/>
</dbReference>
<gene>
    <name evidence="2" type="ORF">EHR01_13110</name>
</gene>
<dbReference type="Gene3D" id="2.60.40.10">
    <property type="entry name" value="Immunoglobulins"/>
    <property type="match status" value="1"/>
</dbReference>
<dbReference type="Pfam" id="PF13290">
    <property type="entry name" value="CHB_HEX_C_1"/>
    <property type="match status" value="2"/>
</dbReference>
<proteinExistence type="predicted"/>
<dbReference type="EMBL" id="RQHK01000017">
    <property type="protein sequence ID" value="TGM72209.1"/>
    <property type="molecule type" value="Genomic_DNA"/>
</dbReference>
<dbReference type="CDD" id="cd00063">
    <property type="entry name" value="FN3"/>
    <property type="match status" value="1"/>
</dbReference>
<protein>
    <submittedName>
        <fullName evidence="2">Chitobiase</fullName>
    </submittedName>
</protein>
<dbReference type="SUPFAM" id="SSF103647">
    <property type="entry name" value="TSP type-3 repeat"/>
    <property type="match status" value="1"/>
</dbReference>
<dbReference type="InterPro" id="IPR013783">
    <property type="entry name" value="Ig-like_fold"/>
</dbReference>